<proteinExistence type="predicted"/>
<comment type="caution">
    <text evidence="2">The sequence shown here is derived from an EMBL/GenBank/DDBJ whole genome shotgun (WGS) entry which is preliminary data.</text>
</comment>
<dbReference type="EMBL" id="MCFG01000008">
    <property type="protein sequence ID" value="ORX87515.1"/>
    <property type="molecule type" value="Genomic_DNA"/>
</dbReference>
<reference evidence="2 3" key="2">
    <citation type="submission" date="2016-08" db="EMBL/GenBank/DDBJ databases">
        <title>Pervasive Adenine N6-methylation of Active Genes in Fungi.</title>
        <authorList>
            <consortium name="DOE Joint Genome Institute"/>
            <person name="Mondo S.J."/>
            <person name="Dannebaum R.O."/>
            <person name="Kuo R.C."/>
            <person name="Labutti K."/>
            <person name="Haridas S."/>
            <person name="Kuo A."/>
            <person name="Salamov A."/>
            <person name="Ahrendt S.R."/>
            <person name="Lipzen A."/>
            <person name="Sullivan W."/>
            <person name="Andreopoulos W.B."/>
            <person name="Clum A."/>
            <person name="Lindquist E."/>
            <person name="Daum C."/>
            <person name="Ramamoorthy G.K."/>
            <person name="Gryganskyi A."/>
            <person name="Culley D."/>
            <person name="Magnuson J.K."/>
            <person name="James T.Y."/>
            <person name="O'Malley M.A."/>
            <person name="Stajich J.E."/>
            <person name="Spatafora J.W."/>
            <person name="Visel A."/>
            <person name="Grigoriev I.V."/>
        </authorList>
    </citation>
    <scope>NUCLEOTIDE SEQUENCE [LARGE SCALE GENOMIC DNA]</scope>
    <source>
        <strain evidence="2 3">S4</strain>
    </source>
</reference>
<evidence type="ECO:0000313" key="2">
    <source>
        <dbReference type="EMBL" id="ORX87515.1"/>
    </source>
</evidence>
<evidence type="ECO:0000256" key="1">
    <source>
        <dbReference type="SAM" id="MobiDB-lite"/>
    </source>
</evidence>
<dbReference type="AlphaFoldDB" id="A0A1Y1XPB8"/>
<organism evidence="2 3">
    <name type="scientific">Anaeromyces robustus</name>
    <dbReference type="NCBI Taxonomy" id="1754192"/>
    <lineage>
        <taxon>Eukaryota</taxon>
        <taxon>Fungi</taxon>
        <taxon>Fungi incertae sedis</taxon>
        <taxon>Chytridiomycota</taxon>
        <taxon>Chytridiomycota incertae sedis</taxon>
        <taxon>Neocallimastigomycetes</taxon>
        <taxon>Neocallimastigales</taxon>
        <taxon>Neocallimastigaceae</taxon>
        <taxon>Anaeromyces</taxon>
    </lineage>
</organism>
<protein>
    <submittedName>
        <fullName evidence="2">Uncharacterized protein</fullName>
    </submittedName>
</protein>
<gene>
    <name evidence="2" type="ORF">BCR32DRAFT_289336</name>
</gene>
<keyword evidence="3" id="KW-1185">Reference proteome</keyword>
<feature type="compositionally biased region" description="Polar residues" evidence="1">
    <location>
        <begin position="414"/>
        <end position="428"/>
    </location>
</feature>
<feature type="region of interest" description="Disordered" evidence="1">
    <location>
        <begin position="412"/>
        <end position="435"/>
    </location>
</feature>
<accession>A0A1Y1XPB8</accession>
<reference evidence="2 3" key="1">
    <citation type="submission" date="2016-08" db="EMBL/GenBank/DDBJ databases">
        <title>A Parts List for Fungal Cellulosomes Revealed by Comparative Genomics.</title>
        <authorList>
            <consortium name="DOE Joint Genome Institute"/>
            <person name="Haitjema C.H."/>
            <person name="Gilmore S.P."/>
            <person name="Henske J.K."/>
            <person name="Solomon K.V."/>
            <person name="De Groot R."/>
            <person name="Kuo A."/>
            <person name="Mondo S.J."/>
            <person name="Salamov A.A."/>
            <person name="Labutti K."/>
            <person name="Zhao Z."/>
            <person name="Chiniquy J."/>
            <person name="Barry K."/>
            <person name="Brewer H.M."/>
            <person name="Purvine S.O."/>
            <person name="Wright A.T."/>
            <person name="Boxma B."/>
            <person name="Van Alen T."/>
            <person name="Hackstein J.H."/>
            <person name="Baker S.E."/>
            <person name="Grigoriev I.V."/>
            <person name="O'Malley M.A."/>
        </authorList>
    </citation>
    <scope>NUCLEOTIDE SEQUENCE [LARGE SCALE GENOMIC DNA]</scope>
    <source>
        <strain evidence="2 3">S4</strain>
    </source>
</reference>
<evidence type="ECO:0000313" key="3">
    <source>
        <dbReference type="Proteomes" id="UP000193944"/>
    </source>
</evidence>
<dbReference type="OrthoDB" id="2141437at2759"/>
<name>A0A1Y1XPB8_9FUNG</name>
<sequence>MTSIEYSSGPDKVPLHFYISRNSTTHNNYQRIYEREKPKCPCRKYYHGDDSECLHCKNSKSKSSPEEDSRGLIHDLLKNVTKQEVKTGFSNNKNPYVVYDKNIDENDHFRDDFHWLTTYNDKYKDPKYKDKGNNILTIVEDGYTRGIKNIWDPTMHTKDDDISVMKKDYTLKRNNTSICTKDNVIDTNSGYCTNSSKIHTYKDLADYVDNDYDYIDKDRKIDSYYNKDVFPSYIEDDGFTRKGNINSYMDLAPKFEDNEKKSINLPSVNEKSTKPFEQFKTITQNDYTFLPVNIYERLKVNVDKSNADKNQIYSGLSYIPNKSDPNDFITEHMDKYRDNKESKKVEEQLKHPFVCDYMLDDGYTKGNRNSKGLICNGHGKKELKDEDGFYICPCQYQSRLYLKRHGELTKLPVNPQNSKPDTQISNYLKMTKNKS</sequence>
<dbReference type="Proteomes" id="UP000193944">
    <property type="component" value="Unassembled WGS sequence"/>
</dbReference>